<organism evidence="2 3">
    <name type="scientific">Sistotremastrum suecicum HHB10207 ss-3</name>
    <dbReference type="NCBI Taxonomy" id="1314776"/>
    <lineage>
        <taxon>Eukaryota</taxon>
        <taxon>Fungi</taxon>
        <taxon>Dikarya</taxon>
        <taxon>Basidiomycota</taxon>
        <taxon>Agaricomycotina</taxon>
        <taxon>Agaricomycetes</taxon>
        <taxon>Sistotremastrales</taxon>
        <taxon>Sistotremastraceae</taxon>
        <taxon>Sistotremastrum</taxon>
    </lineage>
</organism>
<dbReference type="PANTHER" id="PTHR23257">
    <property type="entry name" value="SERINE-THREONINE PROTEIN KINASE"/>
    <property type="match status" value="1"/>
</dbReference>
<dbReference type="Gene3D" id="1.10.510.10">
    <property type="entry name" value="Transferase(Phosphotransferase) domain 1"/>
    <property type="match status" value="1"/>
</dbReference>
<evidence type="ECO:0000313" key="3">
    <source>
        <dbReference type="Proteomes" id="UP000076798"/>
    </source>
</evidence>
<dbReference type="InterPro" id="IPR050167">
    <property type="entry name" value="Ser_Thr_protein_kinase"/>
</dbReference>
<proteinExistence type="predicted"/>
<dbReference type="InterPro" id="IPR000719">
    <property type="entry name" value="Prot_kinase_dom"/>
</dbReference>
<evidence type="ECO:0000313" key="2">
    <source>
        <dbReference type="EMBL" id="KZT39670.1"/>
    </source>
</evidence>
<dbReference type="SUPFAM" id="SSF56112">
    <property type="entry name" value="Protein kinase-like (PK-like)"/>
    <property type="match status" value="1"/>
</dbReference>
<dbReference type="STRING" id="1314776.A0A166EJP6"/>
<accession>A0A166EJP6</accession>
<gene>
    <name evidence="2" type="ORF">SISSUDRAFT_625327</name>
</gene>
<dbReference type="GO" id="GO:0005524">
    <property type="term" value="F:ATP binding"/>
    <property type="evidence" value="ECO:0007669"/>
    <property type="project" value="InterPro"/>
</dbReference>
<sequence>MLYITPANRPQSVVFGNSIWRRSSHTRSSCCRRCDARYLSRHSRIDRREGGSQNKRRRFQRALNIWREVWDRHRGPSKNYFLPFYGSVTLQNWPPWQANGTADKWINEKRQFRDIDFQAFFLKLANGFVLLHEWKPHPIAHGDIRGANILVGDDCEPLIAEFGLATIITEASGMDLTKTNSRGSIRWQAPELLTGKLSTASDVYAFGMLMFELLTGKQPFHNIRGISNIYMPLLRSCWDKDSSKRPTMREVADRLASEITP</sequence>
<dbReference type="Pfam" id="PF00069">
    <property type="entry name" value="Pkinase"/>
    <property type="match status" value="1"/>
</dbReference>
<dbReference type="GO" id="GO:0007165">
    <property type="term" value="P:signal transduction"/>
    <property type="evidence" value="ECO:0007669"/>
    <property type="project" value="TreeGrafter"/>
</dbReference>
<dbReference type="OrthoDB" id="26722at2759"/>
<keyword evidence="2" id="KW-0418">Kinase</keyword>
<keyword evidence="2" id="KW-0808">Transferase</keyword>
<keyword evidence="3" id="KW-1185">Reference proteome</keyword>
<name>A0A166EJP6_9AGAM</name>
<evidence type="ECO:0000259" key="1">
    <source>
        <dbReference type="PROSITE" id="PS50011"/>
    </source>
</evidence>
<dbReference type="EMBL" id="KV428043">
    <property type="protein sequence ID" value="KZT39670.1"/>
    <property type="molecule type" value="Genomic_DNA"/>
</dbReference>
<reference evidence="2 3" key="1">
    <citation type="journal article" date="2016" name="Mol. Biol. Evol.">
        <title>Comparative Genomics of Early-Diverging Mushroom-Forming Fungi Provides Insights into the Origins of Lignocellulose Decay Capabilities.</title>
        <authorList>
            <person name="Nagy L.G."/>
            <person name="Riley R."/>
            <person name="Tritt A."/>
            <person name="Adam C."/>
            <person name="Daum C."/>
            <person name="Floudas D."/>
            <person name="Sun H."/>
            <person name="Yadav J.S."/>
            <person name="Pangilinan J."/>
            <person name="Larsson K.H."/>
            <person name="Matsuura K."/>
            <person name="Barry K."/>
            <person name="Labutti K."/>
            <person name="Kuo R."/>
            <person name="Ohm R.A."/>
            <person name="Bhattacharya S.S."/>
            <person name="Shirouzu T."/>
            <person name="Yoshinaga Y."/>
            <person name="Martin F.M."/>
            <person name="Grigoriev I.V."/>
            <person name="Hibbett D.S."/>
        </authorList>
    </citation>
    <scope>NUCLEOTIDE SEQUENCE [LARGE SCALE GENOMIC DNA]</scope>
    <source>
        <strain evidence="2 3">HHB10207 ss-3</strain>
    </source>
</reference>
<dbReference type="InterPro" id="IPR011009">
    <property type="entry name" value="Kinase-like_dom_sf"/>
</dbReference>
<protein>
    <submittedName>
        <fullName evidence="2">Kinase-like protein</fullName>
    </submittedName>
</protein>
<dbReference type="GO" id="GO:0005737">
    <property type="term" value="C:cytoplasm"/>
    <property type="evidence" value="ECO:0007669"/>
    <property type="project" value="TreeGrafter"/>
</dbReference>
<feature type="domain" description="Protein kinase" evidence="1">
    <location>
        <begin position="1"/>
        <end position="261"/>
    </location>
</feature>
<dbReference type="GO" id="GO:0004672">
    <property type="term" value="F:protein kinase activity"/>
    <property type="evidence" value="ECO:0007669"/>
    <property type="project" value="InterPro"/>
</dbReference>
<dbReference type="PROSITE" id="PS50011">
    <property type="entry name" value="PROTEIN_KINASE_DOM"/>
    <property type="match status" value="1"/>
</dbReference>
<dbReference type="AlphaFoldDB" id="A0A166EJP6"/>
<dbReference type="Proteomes" id="UP000076798">
    <property type="component" value="Unassembled WGS sequence"/>
</dbReference>